<feature type="domain" description="Heme-copper oxidase subunit III family profile" evidence="9">
    <location>
        <begin position="19"/>
        <end position="193"/>
    </location>
</feature>
<keyword evidence="4 7" id="KW-0812">Transmembrane</keyword>
<comment type="subcellular location">
    <subcellularLocation>
        <location evidence="1 7">Cell membrane</location>
        <topology evidence="1 7">Multi-pass membrane protein</topology>
    </subcellularLocation>
</comment>
<dbReference type="SUPFAM" id="SSF81452">
    <property type="entry name" value="Cytochrome c oxidase subunit III-like"/>
    <property type="match status" value="1"/>
</dbReference>
<dbReference type="PROSITE" id="PS50253">
    <property type="entry name" value="COX3"/>
    <property type="match status" value="1"/>
</dbReference>
<evidence type="ECO:0000256" key="6">
    <source>
        <dbReference type="ARBA" id="ARBA00023136"/>
    </source>
</evidence>
<evidence type="ECO:0000256" key="2">
    <source>
        <dbReference type="ARBA" id="ARBA00010581"/>
    </source>
</evidence>
<evidence type="ECO:0000256" key="8">
    <source>
        <dbReference type="SAM" id="Phobius"/>
    </source>
</evidence>
<dbReference type="InterPro" id="IPR024791">
    <property type="entry name" value="Cyt_c/ubiquinol_Oxase_su3"/>
</dbReference>
<comment type="similarity">
    <text evidence="2 7">Belongs to the cytochrome c oxidase subunit 3 family.</text>
</comment>
<gene>
    <name evidence="10" type="ORF">O3P16_06570</name>
</gene>
<keyword evidence="3" id="KW-1003">Cell membrane</keyword>
<protein>
    <submittedName>
        <fullName evidence="10">Cytochrome c oxidase subunit 3</fullName>
    </submittedName>
</protein>
<dbReference type="PANTHER" id="PTHR11403">
    <property type="entry name" value="CYTOCHROME C OXIDASE SUBUNIT III"/>
    <property type="match status" value="1"/>
</dbReference>
<dbReference type="InterPro" id="IPR013833">
    <property type="entry name" value="Cyt_c_oxidase_su3_a-hlx"/>
</dbReference>
<comment type="caution">
    <text evidence="10">The sequence shown here is derived from an EMBL/GenBank/DDBJ whole genome shotgun (WGS) entry which is preliminary data.</text>
</comment>
<evidence type="ECO:0000313" key="10">
    <source>
        <dbReference type="EMBL" id="MDA3614465.1"/>
    </source>
</evidence>
<feature type="transmembrane region" description="Helical" evidence="8">
    <location>
        <begin position="88"/>
        <end position="107"/>
    </location>
</feature>
<organism evidence="10 11">
    <name type="scientific">Polluticaenibacter yanchengensis</name>
    <dbReference type="NCBI Taxonomy" id="3014562"/>
    <lineage>
        <taxon>Bacteria</taxon>
        <taxon>Pseudomonadati</taxon>
        <taxon>Bacteroidota</taxon>
        <taxon>Chitinophagia</taxon>
        <taxon>Chitinophagales</taxon>
        <taxon>Chitinophagaceae</taxon>
        <taxon>Polluticaenibacter</taxon>
    </lineage>
</organism>
<dbReference type="EMBL" id="JAQGEF010000006">
    <property type="protein sequence ID" value="MDA3614465.1"/>
    <property type="molecule type" value="Genomic_DNA"/>
</dbReference>
<proteinExistence type="inferred from homology"/>
<feature type="transmembrane region" description="Helical" evidence="8">
    <location>
        <begin position="173"/>
        <end position="192"/>
    </location>
</feature>
<sequence length="193" mass="21648">MDTVVNANVTESKKMPTSKFLMWVAIASIVMMFGGFTSAYVVKRNQASWQSFDLPSIFWVSTALIILSSVTLYICVQKFKQGKSILPFFLITAILGVLFITFQLKGFEEVTNSGVKMIGAGSVVSGSFLYVIAGIHILHILGGLVAIFILLFRYSTPEKSKRAGVLPLEVFSIYWHFIGILWIYLVIFFYFAR</sequence>
<evidence type="ECO:0000256" key="3">
    <source>
        <dbReference type="ARBA" id="ARBA00022475"/>
    </source>
</evidence>
<feature type="transmembrane region" description="Helical" evidence="8">
    <location>
        <begin position="20"/>
        <end position="42"/>
    </location>
</feature>
<evidence type="ECO:0000313" key="11">
    <source>
        <dbReference type="Proteomes" id="UP001210231"/>
    </source>
</evidence>
<feature type="transmembrane region" description="Helical" evidence="8">
    <location>
        <begin position="127"/>
        <end position="152"/>
    </location>
</feature>
<dbReference type="Proteomes" id="UP001210231">
    <property type="component" value="Unassembled WGS sequence"/>
</dbReference>
<evidence type="ECO:0000256" key="1">
    <source>
        <dbReference type="ARBA" id="ARBA00004651"/>
    </source>
</evidence>
<dbReference type="Gene3D" id="1.20.120.80">
    <property type="entry name" value="Cytochrome c oxidase, subunit III, four-helix bundle"/>
    <property type="match status" value="1"/>
</dbReference>
<evidence type="ECO:0000256" key="5">
    <source>
        <dbReference type="ARBA" id="ARBA00022989"/>
    </source>
</evidence>
<evidence type="ECO:0000256" key="4">
    <source>
        <dbReference type="ARBA" id="ARBA00022692"/>
    </source>
</evidence>
<keyword evidence="6 8" id="KW-0472">Membrane</keyword>
<dbReference type="RefSeq" id="WP_407030792.1">
    <property type="nucleotide sequence ID" value="NZ_JAQGEF010000006.1"/>
</dbReference>
<evidence type="ECO:0000259" key="9">
    <source>
        <dbReference type="PROSITE" id="PS50253"/>
    </source>
</evidence>
<name>A0ABT4UJQ1_9BACT</name>
<reference evidence="10 11" key="1">
    <citation type="submission" date="2022-12" db="EMBL/GenBank/DDBJ databases">
        <title>Chitinophagaceae gen. sp. nov., a new member of the family Chitinophagaceae, isolated from soil in a chemical factory.</title>
        <authorList>
            <person name="Ke Z."/>
        </authorList>
    </citation>
    <scope>NUCLEOTIDE SEQUENCE [LARGE SCALE GENOMIC DNA]</scope>
    <source>
        <strain evidence="10 11">LY-5</strain>
    </source>
</reference>
<dbReference type="InterPro" id="IPR000298">
    <property type="entry name" value="Cyt_c_oxidase-like_su3"/>
</dbReference>
<dbReference type="Pfam" id="PF00510">
    <property type="entry name" value="COX3"/>
    <property type="match status" value="1"/>
</dbReference>
<evidence type="ECO:0000256" key="7">
    <source>
        <dbReference type="RuleBase" id="RU003376"/>
    </source>
</evidence>
<feature type="transmembrane region" description="Helical" evidence="8">
    <location>
        <begin position="57"/>
        <end position="76"/>
    </location>
</feature>
<keyword evidence="11" id="KW-1185">Reference proteome</keyword>
<dbReference type="PANTHER" id="PTHR11403:SF2">
    <property type="entry name" value="CYTOCHROME BO(3) UBIQUINOL OXIDASE SUBUNIT 3"/>
    <property type="match status" value="1"/>
</dbReference>
<dbReference type="InterPro" id="IPR035973">
    <property type="entry name" value="Cyt_c_oxidase_su3-like_sf"/>
</dbReference>
<accession>A0ABT4UJQ1</accession>
<keyword evidence="5 8" id="KW-1133">Transmembrane helix</keyword>